<dbReference type="AlphaFoldDB" id="W8U415"/>
<gene>
    <name evidence="1" type="ORF">EAL2_c03980</name>
</gene>
<dbReference type="Proteomes" id="UP000019591">
    <property type="component" value="Chromosome"/>
</dbReference>
<dbReference type="GO" id="GO:0006355">
    <property type="term" value="P:regulation of DNA-templated transcription"/>
    <property type="evidence" value="ECO:0007669"/>
    <property type="project" value="InterPro"/>
</dbReference>
<dbReference type="HOGENOM" id="CLU_172321_0_0_9"/>
<dbReference type="KEGG" id="eac:EAL2_c03980"/>
<proteinExistence type="predicted"/>
<dbReference type="OrthoDB" id="1634058at2"/>
<reference evidence="1 2" key="1">
    <citation type="journal article" date="2014" name="Genome Announc.">
        <title>Complete Genome Sequence of Amino Acid-Utilizing Eubacterium acidaminophilum al-2 (DSM 3953).</title>
        <authorList>
            <person name="Poehlein A."/>
            <person name="Andreesen J.R."/>
            <person name="Daniel R."/>
        </authorList>
    </citation>
    <scope>NUCLEOTIDE SEQUENCE [LARGE SCALE GENOMIC DNA]</scope>
    <source>
        <strain evidence="1 2">DSM 3953</strain>
    </source>
</reference>
<dbReference type="RefSeq" id="WP_025434739.1">
    <property type="nucleotide sequence ID" value="NZ_CP007452.1"/>
</dbReference>
<protein>
    <recommendedName>
        <fullName evidence="3">Transcriptional regulator, CopG family</fullName>
    </recommendedName>
</protein>
<dbReference type="InterPro" id="IPR013321">
    <property type="entry name" value="Arc_rbn_hlx_hlx"/>
</dbReference>
<dbReference type="eggNOG" id="COG0864">
    <property type="taxonomic scope" value="Bacteria"/>
</dbReference>
<evidence type="ECO:0008006" key="3">
    <source>
        <dbReference type="Google" id="ProtNLM"/>
    </source>
</evidence>
<sequence>MSDSTQKITLDLPCNLVEEINKTMRADMKDISEFFREAAKMYLLRQRQRDQIRNEMISGYSEMASINLALAEMGFARDMSSLVTYERKMAKSE</sequence>
<dbReference type="Gene3D" id="1.10.1220.10">
    <property type="entry name" value="Met repressor-like"/>
    <property type="match status" value="1"/>
</dbReference>
<dbReference type="PATRIC" id="fig|1286171.3.peg.339"/>
<accession>W8U415</accession>
<dbReference type="STRING" id="1286171.EAL2_c03980"/>
<dbReference type="EMBL" id="CP007452">
    <property type="protein sequence ID" value="AHM55701.1"/>
    <property type="molecule type" value="Genomic_DNA"/>
</dbReference>
<keyword evidence="2" id="KW-1185">Reference proteome</keyword>
<organism evidence="1 2">
    <name type="scientific">Peptoclostridium acidaminophilum DSM 3953</name>
    <dbReference type="NCBI Taxonomy" id="1286171"/>
    <lineage>
        <taxon>Bacteria</taxon>
        <taxon>Bacillati</taxon>
        <taxon>Bacillota</taxon>
        <taxon>Clostridia</taxon>
        <taxon>Peptostreptococcales</taxon>
        <taxon>Peptoclostridiaceae</taxon>
        <taxon>Peptoclostridium</taxon>
    </lineage>
</organism>
<name>W8U415_PEPAC</name>
<evidence type="ECO:0000313" key="1">
    <source>
        <dbReference type="EMBL" id="AHM55701.1"/>
    </source>
</evidence>
<evidence type="ECO:0000313" key="2">
    <source>
        <dbReference type="Proteomes" id="UP000019591"/>
    </source>
</evidence>